<organism evidence="5 6">
    <name type="scientific">Paralvinella palmiformis</name>
    <dbReference type="NCBI Taxonomy" id="53620"/>
    <lineage>
        <taxon>Eukaryota</taxon>
        <taxon>Metazoa</taxon>
        <taxon>Spiralia</taxon>
        <taxon>Lophotrochozoa</taxon>
        <taxon>Annelida</taxon>
        <taxon>Polychaeta</taxon>
        <taxon>Sedentaria</taxon>
        <taxon>Canalipalpata</taxon>
        <taxon>Terebellida</taxon>
        <taxon>Terebelliformia</taxon>
        <taxon>Alvinellidae</taxon>
        <taxon>Paralvinella</taxon>
    </lineage>
</organism>
<proteinExistence type="predicted"/>
<feature type="compositionally biased region" description="Low complexity" evidence="4">
    <location>
        <begin position="518"/>
        <end position="540"/>
    </location>
</feature>
<feature type="compositionally biased region" description="Polar residues" evidence="4">
    <location>
        <begin position="500"/>
        <end position="509"/>
    </location>
</feature>
<feature type="region of interest" description="Disordered" evidence="4">
    <location>
        <begin position="463"/>
        <end position="594"/>
    </location>
</feature>
<name>A0AAD9K234_9ANNE</name>
<evidence type="ECO:0000256" key="1">
    <source>
        <dbReference type="ARBA" id="ARBA00022598"/>
    </source>
</evidence>
<feature type="region of interest" description="Disordered" evidence="4">
    <location>
        <begin position="626"/>
        <end position="702"/>
    </location>
</feature>
<gene>
    <name evidence="5" type="ORF">LSH36_93g04010</name>
</gene>
<evidence type="ECO:0000256" key="4">
    <source>
        <dbReference type="SAM" id="MobiDB-lite"/>
    </source>
</evidence>
<keyword evidence="3" id="KW-0067">ATP-binding</keyword>
<keyword evidence="2" id="KW-0547">Nucleotide-binding</keyword>
<dbReference type="GO" id="GO:0005524">
    <property type="term" value="F:ATP binding"/>
    <property type="evidence" value="ECO:0007669"/>
    <property type="project" value="UniProtKB-KW"/>
</dbReference>
<dbReference type="Pfam" id="PF03133">
    <property type="entry name" value="TTL"/>
    <property type="match status" value="1"/>
</dbReference>
<dbReference type="AlphaFoldDB" id="A0AAD9K234"/>
<feature type="region of interest" description="Disordered" evidence="4">
    <location>
        <begin position="349"/>
        <end position="410"/>
    </location>
</feature>
<sequence length="790" mass="89307">MPRSIERSLIFRLNDNGQGPEIIQQVFLENGWQEYDEEVHHENEWNLWWRTSRFRNSDYDQLHSWQWLNHYPRSTVITKKDCLARNMKRMKGVYGPLAYNFSPIAFNLPNDYTRFVAEYTKHHEKKNDVCWICKPADLSRGRGIFIFRELSELQYDCNAVVQQYISNPLLISGYKFDLRLYVIVPSFHPLQVYIYEEGLVRFGTEKFDLNSLGNQYAHLTNTSINKHSPNYMMDKERVGPGCKWTLRQLRHYFHQVNINDNQLWGKIVNIIILTIVMQGAQVPKVEHCFELYGFDIMIDDDLKPWLLEVNFSPALSSDCQADIIVKKGMLTDLLQMIAFSEEDKLHGGDAVRSSHSHKMYGSTSSISSSEHRHSFGYGQRKKSSEHLPKIRSSHSMMSGGEVDDVSNDGEPQVIPIIPGCGLPSVQQTVLHQSVCVQPYESAISGCESKGVCKVADHASKNNIKKSAKTNQVHPSDQEAKVVNPHHMGSPLNNMHLGGDQTVNQNTKQPLQKRDSKVSAQSDSGFSSYSGSSDNSDVVSQYEEGTNSPSRILTKDNKLTSSQSSGIHNTHKNKEKFSSIRRHSEADGGESGSVLSQVSNQVTTRQSMGHLSKRPPMSSHYKMAHTLKGYSKPPSNQSSKQKSHFVPFISNPAKPHSSPLHPIYKQGSGSIKGHTVVRSQWYNKSDSKSSQTETGIMPCVGSRTPPGRVGDFIRVFPFNDATKKCSLGNMDIKTVVRECHKLLRERKRAAKGQSQGEDHQDGWSSNECTISDNIFDMSYIWKPLLGDSVPH</sequence>
<feature type="compositionally biased region" description="Polar residues" evidence="4">
    <location>
        <begin position="676"/>
        <end position="693"/>
    </location>
</feature>
<dbReference type="GO" id="GO:0015631">
    <property type="term" value="F:tubulin binding"/>
    <property type="evidence" value="ECO:0007669"/>
    <property type="project" value="TreeGrafter"/>
</dbReference>
<reference evidence="5" key="1">
    <citation type="journal article" date="2023" name="Mol. Biol. Evol.">
        <title>Third-Generation Sequencing Reveals the Adaptive Role of the Epigenome in Three Deep-Sea Polychaetes.</title>
        <authorList>
            <person name="Perez M."/>
            <person name="Aroh O."/>
            <person name="Sun Y."/>
            <person name="Lan Y."/>
            <person name="Juniper S.K."/>
            <person name="Young C.R."/>
            <person name="Angers B."/>
            <person name="Qian P.Y."/>
        </authorList>
    </citation>
    <scope>NUCLEOTIDE SEQUENCE</scope>
    <source>
        <strain evidence="5">P08H-3</strain>
    </source>
</reference>
<dbReference type="PANTHER" id="PTHR12241">
    <property type="entry name" value="TUBULIN POLYGLUTAMYLASE"/>
    <property type="match status" value="1"/>
</dbReference>
<dbReference type="InterPro" id="IPR004344">
    <property type="entry name" value="TTL/TTLL_fam"/>
</dbReference>
<keyword evidence="1" id="KW-0436">Ligase</keyword>
<evidence type="ECO:0000256" key="2">
    <source>
        <dbReference type="ARBA" id="ARBA00022741"/>
    </source>
</evidence>
<evidence type="ECO:0000313" key="6">
    <source>
        <dbReference type="Proteomes" id="UP001208570"/>
    </source>
</evidence>
<dbReference type="SUPFAM" id="SSF56059">
    <property type="entry name" value="Glutathione synthetase ATP-binding domain-like"/>
    <property type="match status" value="1"/>
</dbReference>
<evidence type="ECO:0000256" key="3">
    <source>
        <dbReference type="ARBA" id="ARBA00022840"/>
    </source>
</evidence>
<comment type="caution">
    <text evidence="5">The sequence shown here is derived from an EMBL/GenBank/DDBJ whole genome shotgun (WGS) entry which is preliminary data.</text>
</comment>
<keyword evidence="6" id="KW-1185">Reference proteome</keyword>
<feature type="compositionally biased region" description="Basic and acidic residues" evidence="4">
    <location>
        <begin position="574"/>
        <end position="585"/>
    </location>
</feature>
<dbReference type="GO" id="GO:0000226">
    <property type="term" value="P:microtubule cytoskeleton organization"/>
    <property type="evidence" value="ECO:0007669"/>
    <property type="project" value="TreeGrafter"/>
</dbReference>
<dbReference type="Gene3D" id="3.30.470.20">
    <property type="entry name" value="ATP-grasp fold, B domain"/>
    <property type="match status" value="1"/>
</dbReference>
<evidence type="ECO:0000313" key="5">
    <source>
        <dbReference type="EMBL" id="KAK2162703.1"/>
    </source>
</evidence>
<feature type="compositionally biased region" description="Low complexity" evidence="4">
    <location>
        <begin position="630"/>
        <end position="639"/>
    </location>
</feature>
<evidence type="ECO:0008006" key="7">
    <source>
        <dbReference type="Google" id="ProtNLM"/>
    </source>
</evidence>
<feature type="compositionally biased region" description="Polar residues" evidence="4">
    <location>
        <begin position="558"/>
        <end position="567"/>
    </location>
</feature>
<dbReference type="GO" id="GO:0036064">
    <property type="term" value="C:ciliary basal body"/>
    <property type="evidence" value="ECO:0007669"/>
    <property type="project" value="TreeGrafter"/>
</dbReference>
<dbReference type="GO" id="GO:0070740">
    <property type="term" value="F:tubulin-glutamic acid ligase activity"/>
    <property type="evidence" value="ECO:0007669"/>
    <property type="project" value="TreeGrafter"/>
</dbReference>
<dbReference type="Proteomes" id="UP001208570">
    <property type="component" value="Unassembled WGS sequence"/>
</dbReference>
<accession>A0AAD9K234</accession>
<protein>
    <recommendedName>
        <fullName evidence="7">Tubulin polyglutamylase TTLL2</fullName>
    </recommendedName>
</protein>
<dbReference type="PROSITE" id="PS51221">
    <property type="entry name" value="TTL"/>
    <property type="match status" value="1"/>
</dbReference>
<dbReference type="PANTHER" id="PTHR12241:SF118">
    <property type="entry name" value="TUBULIN POLYGLUTAMYLASE TTLL2-RELATED"/>
    <property type="match status" value="1"/>
</dbReference>
<dbReference type="EMBL" id="JAODUP010000093">
    <property type="protein sequence ID" value="KAK2162703.1"/>
    <property type="molecule type" value="Genomic_DNA"/>
</dbReference>